<dbReference type="EMBL" id="CZQA01000001">
    <property type="protein sequence ID" value="CUS32879.1"/>
    <property type="molecule type" value="Genomic_DNA"/>
</dbReference>
<reference evidence="1 2" key="1">
    <citation type="submission" date="2015-10" db="EMBL/GenBank/DDBJ databases">
        <authorList>
            <person name="Gilbert D.G."/>
        </authorList>
    </citation>
    <scope>NUCLEOTIDE SEQUENCE [LARGE SCALE GENOMIC DNA]</scope>
    <source>
        <strain evidence="1">COMA1</strain>
    </source>
</reference>
<dbReference type="Proteomes" id="UP000199032">
    <property type="component" value="Unassembled WGS sequence"/>
</dbReference>
<sequence>MHLSIAIPEAQVVDAPTLLRLIRMAPVCDAEGDEQGAEYVASFDDFPTSVAIVARMIEEAWDLHDVHITLEGRPVVSRINFYAALRCYQESLSASDAKAYCFQQAEKVGADRGCSEQACLSHCRFICSRCVGLSRDQGAPPMSSQLLEVARRAEVDWCPNLHIAEVET</sequence>
<dbReference type="AlphaFoldDB" id="A0A0S4L6R3"/>
<organism evidence="1 2">
    <name type="scientific">Candidatus Nitrospira nitrosa</name>
    <dbReference type="NCBI Taxonomy" id="1742972"/>
    <lineage>
        <taxon>Bacteria</taxon>
        <taxon>Pseudomonadati</taxon>
        <taxon>Nitrospirota</taxon>
        <taxon>Nitrospiria</taxon>
        <taxon>Nitrospirales</taxon>
        <taxon>Nitrospiraceae</taxon>
        <taxon>Nitrospira</taxon>
    </lineage>
</organism>
<dbReference type="RefSeq" id="WP_090744141.1">
    <property type="nucleotide sequence ID" value="NZ_CZQA01000001.1"/>
</dbReference>
<protein>
    <submittedName>
        <fullName evidence="1">Uncharacterized protein</fullName>
    </submittedName>
</protein>
<evidence type="ECO:0000313" key="1">
    <source>
        <dbReference type="EMBL" id="CUS32879.1"/>
    </source>
</evidence>
<name>A0A0S4L6R3_9BACT</name>
<gene>
    <name evidence="1" type="ORF">COMA1_10857</name>
</gene>
<dbReference type="OrthoDB" id="9797328at2"/>
<accession>A0A0S4L6R3</accession>
<keyword evidence="2" id="KW-1185">Reference proteome</keyword>
<evidence type="ECO:0000313" key="2">
    <source>
        <dbReference type="Proteomes" id="UP000199032"/>
    </source>
</evidence>
<proteinExistence type="predicted"/>